<dbReference type="eggNOG" id="ENOG502ZBV5">
    <property type="taxonomic scope" value="Bacteria"/>
</dbReference>
<dbReference type="KEGG" id="fli:Fleli_3008"/>
<organism evidence="1 2">
    <name type="scientific">Bernardetia litoralis (strain ATCC 23117 / DSM 6794 / NBRC 15988 / NCIMB 1366 / Fx l1 / Sio-4)</name>
    <name type="common">Flexibacter litoralis</name>
    <dbReference type="NCBI Taxonomy" id="880071"/>
    <lineage>
        <taxon>Bacteria</taxon>
        <taxon>Pseudomonadati</taxon>
        <taxon>Bacteroidota</taxon>
        <taxon>Cytophagia</taxon>
        <taxon>Cytophagales</taxon>
        <taxon>Bernardetiaceae</taxon>
        <taxon>Bernardetia</taxon>
    </lineage>
</organism>
<dbReference type="InterPro" id="IPR046239">
    <property type="entry name" value="DUF6272"/>
</dbReference>
<keyword evidence="2" id="KW-1185">Reference proteome</keyword>
<dbReference type="EMBL" id="CP003345">
    <property type="protein sequence ID" value="AFM05349.1"/>
    <property type="molecule type" value="Genomic_DNA"/>
</dbReference>
<evidence type="ECO:0000313" key="1">
    <source>
        <dbReference type="EMBL" id="AFM05349.1"/>
    </source>
</evidence>
<reference evidence="2" key="1">
    <citation type="submission" date="2012-06" db="EMBL/GenBank/DDBJ databases">
        <title>The complete genome of Flexibacter litoralis DSM 6794.</title>
        <authorList>
            <person name="Lucas S."/>
            <person name="Copeland A."/>
            <person name="Lapidus A."/>
            <person name="Glavina del Rio T."/>
            <person name="Dalin E."/>
            <person name="Tice H."/>
            <person name="Bruce D."/>
            <person name="Goodwin L."/>
            <person name="Pitluck S."/>
            <person name="Peters L."/>
            <person name="Ovchinnikova G."/>
            <person name="Lu M."/>
            <person name="Kyrpides N."/>
            <person name="Mavromatis K."/>
            <person name="Ivanova N."/>
            <person name="Brettin T."/>
            <person name="Detter J.C."/>
            <person name="Han C."/>
            <person name="Larimer F."/>
            <person name="Land M."/>
            <person name="Hauser L."/>
            <person name="Markowitz V."/>
            <person name="Cheng J.-F."/>
            <person name="Hugenholtz P."/>
            <person name="Woyke T."/>
            <person name="Wu D."/>
            <person name="Spring S."/>
            <person name="Lang E."/>
            <person name="Kopitz M."/>
            <person name="Brambilla E."/>
            <person name="Klenk H.-P."/>
            <person name="Eisen J.A."/>
        </authorList>
    </citation>
    <scope>NUCLEOTIDE SEQUENCE [LARGE SCALE GENOMIC DNA]</scope>
    <source>
        <strain evidence="2">ATCC 23117 / DSM 6794 / NBRC 15988 / NCIMB 1366 / Sio-4</strain>
    </source>
</reference>
<accession>I4AN14</accession>
<dbReference type="HOGENOM" id="CLU_117549_1_0_10"/>
<protein>
    <submittedName>
        <fullName evidence="1">Uncharacterized protein</fullName>
    </submittedName>
</protein>
<proteinExistence type="predicted"/>
<evidence type="ECO:0000313" key="2">
    <source>
        <dbReference type="Proteomes" id="UP000006054"/>
    </source>
</evidence>
<dbReference type="NCBIfam" id="NF038262">
    <property type="entry name" value="SiaB_fam_kinase"/>
    <property type="match status" value="1"/>
</dbReference>
<dbReference type="RefSeq" id="WP_014798783.1">
    <property type="nucleotide sequence ID" value="NC_018018.1"/>
</dbReference>
<dbReference type="STRING" id="880071.Fleli_3008"/>
<sequence>MDNDFVIYDFYEKMRKHQTLLAFQGVVSQDLLSRLASSLKRKSSQEDPNIGRKIFAIFIELSQNVSLHSIEKSYSIKEDKPIGVGYLLVSEADDHFLISSSNLIENSILDHVMERCQYINSLDDAELKVYYKEQRRAPQRPDKPGANIGLIDMVRKSNNPLIGEAYPHPDYPSQSFLTITVRLDK</sequence>
<gene>
    <name evidence="1" type="ordered locus">Fleli_3008</name>
</gene>
<dbReference type="AlphaFoldDB" id="I4AN14"/>
<dbReference type="Pfam" id="PF19788">
    <property type="entry name" value="DUF6272"/>
    <property type="match status" value="1"/>
</dbReference>
<dbReference type="Proteomes" id="UP000006054">
    <property type="component" value="Chromosome"/>
</dbReference>
<name>I4AN14_BERLS</name>